<feature type="transmembrane region" description="Helical" evidence="1">
    <location>
        <begin position="20"/>
        <end position="44"/>
    </location>
</feature>
<keyword evidence="2" id="KW-0614">Plasmid</keyword>
<name>A0AA46UR43_VIBPH</name>
<geneLocation type="plasmid" evidence="2 3">
    <name>pVP-16-VB00198-1</name>
</geneLocation>
<evidence type="ECO:0000313" key="3">
    <source>
        <dbReference type="Proteomes" id="UP001163036"/>
    </source>
</evidence>
<accession>A0AA46UR43</accession>
<reference evidence="2" key="1">
    <citation type="submission" date="2022-05" db="EMBL/GenBank/DDBJ databases">
        <title>Megaplasmid of Vibrio parahaemolyticus.</title>
        <authorList>
            <person name="Strauch E."/>
            <person name="Borowiak M."/>
        </authorList>
    </citation>
    <scope>NUCLEOTIDE SEQUENCE</scope>
    <source>
        <strain evidence="2">16-VB00198</strain>
        <plasmid evidence="2">pVP-16-VB00198-1</plasmid>
    </source>
</reference>
<sequence>MNNEDFFNQLMNFSTTPDTIFSLCGITLVAGFVYVLLKVMIMLFSNFSKTPESLEESNAKFPSVWMPIQSVFLMQLIIGAMKFSGQDERYTTIGNVFGTAVQSYQVAGIFITVVIICFAISLVSDVKTLFQSNKNEKRA</sequence>
<feature type="transmembrane region" description="Helical" evidence="1">
    <location>
        <begin position="64"/>
        <end position="84"/>
    </location>
</feature>
<dbReference type="RefSeq" id="WP_053314068.1">
    <property type="nucleotide sequence ID" value="NZ_CP062152.1"/>
</dbReference>
<feature type="transmembrane region" description="Helical" evidence="1">
    <location>
        <begin position="104"/>
        <end position="124"/>
    </location>
</feature>
<proteinExistence type="predicted"/>
<keyword evidence="1" id="KW-1133">Transmembrane helix</keyword>
<evidence type="ECO:0000256" key="1">
    <source>
        <dbReference type="SAM" id="Phobius"/>
    </source>
</evidence>
<keyword evidence="1" id="KW-0812">Transmembrane</keyword>
<dbReference type="Proteomes" id="UP001163036">
    <property type="component" value="Plasmid pVP-16-VB00198-1"/>
</dbReference>
<organism evidence="2 3">
    <name type="scientific">Vibrio parahaemolyticus</name>
    <dbReference type="NCBI Taxonomy" id="670"/>
    <lineage>
        <taxon>Bacteria</taxon>
        <taxon>Pseudomonadati</taxon>
        <taxon>Pseudomonadota</taxon>
        <taxon>Gammaproteobacteria</taxon>
        <taxon>Vibrionales</taxon>
        <taxon>Vibrionaceae</taxon>
        <taxon>Vibrio</taxon>
    </lineage>
</organism>
<protein>
    <submittedName>
        <fullName evidence="2">Uncharacterized protein</fullName>
    </submittedName>
</protein>
<gene>
    <name evidence="2" type="ORF">M5598_26840</name>
</gene>
<keyword evidence="1" id="KW-0472">Membrane</keyword>
<dbReference type="EMBL" id="CP097357">
    <property type="protein sequence ID" value="UYV29596.1"/>
    <property type="molecule type" value="Genomic_DNA"/>
</dbReference>
<evidence type="ECO:0000313" key="2">
    <source>
        <dbReference type="EMBL" id="UYV29596.1"/>
    </source>
</evidence>
<dbReference type="AlphaFoldDB" id="A0AA46UR43"/>